<name>A0A953N9P9_9BURK</name>
<dbReference type="PANTHER" id="PTHR38104">
    <property type="match status" value="1"/>
</dbReference>
<proteinExistence type="predicted"/>
<dbReference type="InterPro" id="IPR036147">
    <property type="entry name" value="Anti-sigma_E_RseA_N_sf"/>
</dbReference>
<reference evidence="3" key="1">
    <citation type="submission" date="2021-07" db="EMBL/GenBank/DDBJ databases">
        <title>New genus and species of the family Alcaligenaceae.</title>
        <authorList>
            <person name="Hahn M.W."/>
        </authorList>
    </citation>
    <scope>NUCLEOTIDE SEQUENCE</scope>
    <source>
        <strain evidence="3">LF4-65</strain>
    </source>
</reference>
<dbReference type="Pfam" id="PF03872">
    <property type="entry name" value="RseA_N"/>
    <property type="match status" value="1"/>
</dbReference>
<dbReference type="Proteomes" id="UP000739565">
    <property type="component" value="Unassembled WGS sequence"/>
</dbReference>
<keyword evidence="1" id="KW-0812">Transmembrane</keyword>
<sequence length="183" mass="19303">MSQPPHTAEVIPEPQDLAVTISAWMDGDDAAPMPEAVMTKQGQQTWQVYHLIGDTLRTPELAIPPTSDLRARVAQALVAEPAIIAAPRPDPVAPTQKRNGKVWRTIVWPSLAMAAAVASVVWVAKPFLFPDSGVSGAQMAGAVAPKSAVASNVDAPAVRDYVSAHRQLSGPANVRQASFGASR</sequence>
<keyword evidence="1" id="KW-0472">Membrane</keyword>
<evidence type="ECO:0000313" key="3">
    <source>
        <dbReference type="EMBL" id="MBZ1351416.1"/>
    </source>
</evidence>
<comment type="caution">
    <text evidence="3">The sequence shown here is derived from an EMBL/GenBank/DDBJ whole genome shotgun (WGS) entry which is preliminary data.</text>
</comment>
<accession>A0A953N9P9</accession>
<dbReference type="GO" id="GO:0016989">
    <property type="term" value="F:sigma factor antagonist activity"/>
    <property type="evidence" value="ECO:0007669"/>
    <property type="project" value="InterPro"/>
</dbReference>
<feature type="domain" description="Anti sigma-E protein RseA N-terminal" evidence="2">
    <location>
        <begin position="20"/>
        <end position="88"/>
    </location>
</feature>
<dbReference type="InterPro" id="IPR005572">
    <property type="entry name" value="Anti-sigma_E_RseA_N"/>
</dbReference>
<keyword evidence="4" id="KW-1185">Reference proteome</keyword>
<protein>
    <submittedName>
        <fullName evidence="3">Sigma-E factor negative regulatory protein</fullName>
    </submittedName>
</protein>
<evidence type="ECO:0000313" key="4">
    <source>
        <dbReference type="Proteomes" id="UP000739565"/>
    </source>
</evidence>
<evidence type="ECO:0000256" key="1">
    <source>
        <dbReference type="SAM" id="Phobius"/>
    </source>
</evidence>
<dbReference type="EMBL" id="JAHXRI010000010">
    <property type="protein sequence ID" value="MBZ1351416.1"/>
    <property type="molecule type" value="Genomic_DNA"/>
</dbReference>
<dbReference type="AlphaFoldDB" id="A0A953N9P9"/>
<dbReference type="RefSeq" id="WP_259661817.1">
    <property type="nucleotide sequence ID" value="NZ_JAHXRI010000010.1"/>
</dbReference>
<keyword evidence="1" id="KW-1133">Transmembrane helix</keyword>
<gene>
    <name evidence="3" type="ORF">KZZ10_12235</name>
</gene>
<dbReference type="SUPFAM" id="SSF89069">
    <property type="entry name" value="N-terminal, cytoplasmic domain of anti-sigmaE factor RseA"/>
    <property type="match status" value="1"/>
</dbReference>
<feature type="transmembrane region" description="Helical" evidence="1">
    <location>
        <begin position="106"/>
        <end position="124"/>
    </location>
</feature>
<organism evidence="3 4">
    <name type="scientific">Zwartia hollandica</name>
    <dbReference type="NCBI Taxonomy" id="324606"/>
    <lineage>
        <taxon>Bacteria</taxon>
        <taxon>Pseudomonadati</taxon>
        <taxon>Pseudomonadota</taxon>
        <taxon>Betaproteobacteria</taxon>
        <taxon>Burkholderiales</taxon>
        <taxon>Alcaligenaceae</taxon>
        <taxon>Zwartia</taxon>
    </lineage>
</organism>
<evidence type="ECO:0000259" key="2">
    <source>
        <dbReference type="Pfam" id="PF03872"/>
    </source>
</evidence>
<dbReference type="PANTHER" id="PTHR38104:SF1">
    <property type="entry name" value="ANTI-SIGMA-E FACTOR RSEA"/>
    <property type="match status" value="1"/>
</dbReference>
<dbReference type="InterPro" id="IPR052383">
    <property type="entry name" value="Anti-sigma-E_RseA-like"/>
</dbReference>
<dbReference type="CDD" id="cd16328">
    <property type="entry name" value="RseA_N"/>
    <property type="match status" value="1"/>
</dbReference>
<dbReference type="Gene3D" id="1.10.10.880">
    <property type="entry name" value="Anti sigma-E protein RseA, N-terminal domain"/>
    <property type="match status" value="1"/>
</dbReference>